<protein>
    <submittedName>
        <fullName evidence="2">NADPH:quinone reductase-like Zn-dependent oxidoreductase</fullName>
    </submittedName>
</protein>
<evidence type="ECO:0000313" key="2">
    <source>
        <dbReference type="EMBL" id="RZU13320.1"/>
    </source>
</evidence>
<dbReference type="InterPro" id="IPR020843">
    <property type="entry name" value="ER"/>
</dbReference>
<sequence>MGGAWSHCWRVETMKSYHIQYGGGLESLRLREHAVPVPGPTEVLVRIWANSLSARELNILCGRYPLPVADDIIAASDGAGEVVAVGTDVDRVRVGDRVMGVVFQRWFDGRFDLAHADQLGGSLDGLLTEYAVLDQDGVVPIPGQLTYDEAATLPCAAVTAWNALVGGQGLVPGEHVLTLGSGGVSLFALQFAKLLGARVIATAGSDEKAARLLELGADAVINHTLTPDWAKQVRALTDGRGVDHVVDVAGTLNESLRATATGGEVAFVGSLGGADPIDARLLFTSSVTLRPIALGHRAHFQAMNEAIAAADLRPVIDRVFPFEETREAFRYYIDGGGFGKVVISHAA</sequence>
<dbReference type="InterPro" id="IPR036291">
    <property type="entry name" value="NAD(P)-bd_dom_sf"/>
</dbReference>
<dbReference type="Pfam" id="PF08240">
    <property type="entry name" value="ADH_N"/>
    <property type="match status" value="1"/>
</dbReference>
<dbReference type="Gene3D" id="3.90.180.10">
    <property type="entry name" value="Medium-chain alcohol dehydrogenases, catalytic domain"/>
    <property type="match status" value="1"/>
</dbReference>
<dbReference type="InterPro" id="IPR013154">
    <property type="entry name" value="ADH-like_N"/>
</dbReference>
<keyword evidence="3" id="KW-1185">Reference proteome</keyword>
<gene>
    <name evidence="2" type="ORF">EV645_4159</name>
</gene>
<evidence type="ECO:0000313" key="3">
    <source>
        <dbReference type="Proteomes" id="UP000292027"/>
    </source>
</evidence>
<dbReference type="EMBL" id="SHKR01000013">
    <property type="protein sequence ID" value="RZU13320.1"/>
    <property type="molecule type" value="Genomic_DNA"/>
</dbReference>
<comment type="caution">
    <text evidence="2">The sequence shown here is derived from an EMBL/GenBank/DDBJ whole genome shotgun (WGS) entry which is preliminary data.</text>
</comment>
<dbReference type="InterPro" id="IPR011032">
    <property type="entry name" value="GroES-like_sf"/>
</dbReference>
<dbReference type="SMART" id="SM00829">
    <property type="entry name" value="PKS_ER"/>
    <property type="match status" value="1"/>
</dbReference>
<dbReference type="InterPro" id="IPR052711">
    <property type="entry name" value="Zinc_ADH-like"/>
</dbReference>
<dbReference type="GO" id="GO:0016491">
    <property type="term" value="F:oxidoreductase activity"/>
    <property type="evidence" value="ECO:0007669"/>
    <property type="project" value="InterPro"/>
</dbReference>
<dbReference type="AlphaFoldDB" id="A0A4Q7WSP9"/>
<name>A0A4Q7WSP9_9ACTN</name>
<dbReference type="CDD" id="cd08276">
    <property type="entry name" value="MDR7"/>
    <property type="match status" value="1"/>
</dbReference>
<organism evidence="2 3">
    <name type="scientific">Kribbella rubisoli</name>
    <dbReference type="NCBI Taxonomy" id="3075929"/>
    <lineage>
        <taxon>Bacteria</taxon>
        <taxon>Bacillati</taxon>
        <taxon>Actinomycetota</taxon>
        <taxon>Actinomycetes</taxon>
        <taxon>Propionibacteriales</taxon>
        <taxon>Kribbellaceae</taxon>
        <taxon>Kribbella</taxon>
    </lineage>
</organism>
<dbReference type="PANTHER" id="PTHR45033">
    <property type="match status" value="1"/>
</dbReference>
<feature type="domain" description="Enoyl reductase (ER)" evidence="1">
    <location>
        <begin position="23"/>
        <end position="343"/>
    </location>
</feature>
<proteinExistence type="predicted"/>
<dbReference type="InterPro" id="IPR013149">
    <property type="entry name" value="ADH-like_C"/>
</dbReference>
<dbReference type="SUPFAM" id="SSF51735">
    <property type="entry name" value="NAD(P)-binding Rossmann-fold domains"/>
    <property type="match status" value="1"/>
</dbReference>
<dbReference type="Proteomes" id="UP000292027">
    <property type="component" value="Unassembled WGS sequence"/>
</dbReference>
<dbReference type="Gene3D" id="3.40.50.720">
    <property type="entry name" value="NAD(P)-binding Rossmann-like Domain"/>
    <property type="match status" value="1"/>
</dbReference>
<reference evidence="2 3" key="1">
    <citation type="journal article" date="2015" name="Stand. Genomic Sci.">
        <title>Genomic Encyclopedia of Bacterial and Archaeal Type Strains, Phase III: the genomes of soil and plant-associated and newly described type strains.</title>
        <authorList>
            <person name="Whitman W.B."/>
            <person name="Woyke T."/>
            <person name="Klenk H.P."/>
            <person name="Zhou Y."/>
            <person name="Lilburn T.G."/>
            <person name="Beck B.J."/>
            <person name="De Vos P."/>
            <person name="Vandamme P."/>
            <person name="Eisen J.A."/>
            <person name="Garrity G."/>
            <person name="Hugenholtz P."/>
            <person name="Kyrpides N.C."/>
        </authorList>
    </citation>
    <scope>NUCLEOTIDE SEQUENCE [LARGE SCALE GENOMIC DNA]</scope>
    <source>
        <strain evidence="2 3">VKM Ac-2540</strain>
    </source>
</reference>
<dbReference type="PANTHER" id="PTHR45033:SF2">
    <property type="entry name" value="ZINC-TYPE ALCOHOL DEHYDROGENASE-LIKE PROTEIN C1773.06C"/>
    <property type="match status" value="1"/>
</dbReference>
<evidence type="ECO:0000259" key="1">
    <source>
        <dbReference type="SMART" id="SM00829"/>
    </source>
</evidence>
<accession>A0A4Q7WSP9</accession>
<dbReference type="SUPFAM" id="SSF50129">
    <property type="entry name" value="GroES-like"/>
    <property type="match status" value="1"/>
</dbReference>
<dbReference type="Pfam" id="PF00107">
    <property type="entry name" value="ADH_zinc_N"/>
    <property type="match status" value="1"/>
</dbReference>